<dbReference type="Ensembl" id="ENST00000486585.2">
    <property type="protein sequence ID" value="ENSP00000418461.2"/>
    <property type="gene ID" value="ENSG00000120265.21"/>
</dbReference>
<evidence type="ECO:0000313" key="2">
    <source>
        <dbReference type="Proteomes" id="UP000005640"/>
    </source>
</evidence>
<reference evidence="1 2" key="2">
    <citation type="journal article" date="2003" name="Nature">
        <title>The DNA sequence and analysis of human chromosome 6.</title>
        <authorList>
            <person name="Mungall A.J."/>
            <person name="Palmer S.A."/>
            <person name="Sims S.K."/>
            <person name="Edwards C.A."/>
            <person name="Ashurst J.L."/>
            <person name="Wilming L."/>
            <person name="Jones M.C."/>
            <person name="Horton R."/>
            <person name="Hunt S.E."/>
            <person name="Scott C.E."/>
            <person name="Gilbert J.G."/>
            <person name="Clamp M.E."/>
            <person name="Bethel G."/>
            <person name="Milne S."/>
            <person name="Ainscough R."/>
            <person name="Almeida J.P."/>
            <person name="Ambrose K.D."/>
            <person name="Andrews T.D."/>
            <person name="Ashwell R.I."/>
            <person name="Babbage A.K."/>
            <person name="Bagguley C.L."/>
            <person name="Bailey J."/>
            <person name="Banerjee R."/>
            <person name="Barker D.J."/>
            <person name="Barlow K.F."/>
            <person name="Bates K."/>
            <person name="Beare D.M."/>
            <person name="Beasley H."/>
            <person name="Beasley O."/>
            <person name="Bird C.P."/>
            <person name="Blakey S."/>
            <person name="Bray-Allen S."/>
            <person name="Brook J."/>
            <person name="Brown A.J."/>
            <person name="Brown J.Y."/>
            <person name="Burford D.C."/>
            <person name="Burrill W."/>
            <person name="Burton J."/>
            <person name="Carder C."/>
            <person name="Carter N.P."/>
            <person name="Chapman J.C."/>
            <person name="Clark S.Y."/>
            <person name="Clark G."/>
            <person name="Clee C.M."/>
            <person name="Clegg S."/>
            <person name="Cobley V."/>
            <person name="Collier R.E."/>
            <person name="Collins J.E."/>
            <person name="Colman L.K."/>
            <person name="Corby N.R."/>
            <person name="Coville G.J."/>
            <person name="Culley K.M."/>
            <person name="Dhami P."/>
            <person name="Davies J."/>
            <person name="Dunn M."/>
            <person name="Earthrowl M.E."/>
            <person name="Ellington A.E."/>
            <person name="Evans K.A."/>
            <person name="Faulkner L."/>
            <person name="Francis M.D."/>
            <person name="Frankish A."/>
            <person name="Frankland J."/>
            <person name="French L."/>
            <person name="Garner P."/>
            <person name="Garnett J."/>
            <person name="Ghori M.J."/>
            <person name="Gilby L.M."/>
            <person name="Gillson C.J."/>
            <person name="Glithero R.J."/>
            <person name="Grafham D.V."/>
            <person name="Grant M."/>
            <person name="Gribble S."/>
            <person name="Griffiths C."/>
            <person name="Griffiths M."/>
            <person name="Hall R."/>
            <person name="Halls K.S."/>
            <person name="Hammond S."/>
            <person name="Harley J.L."/>
            <person name="Hart E.A."/>
            <person name="Heath P.D."/>
            <person name="Heathcott R."/>
            <person name="Holmes S.J."/>
            <person name="Howden P.J."/>
            <person name="Howe K.L."/>
            <person name="Howell G.R."/>
            <person name="Huckle E."/>
            <person name="Humphray S.J."/>
            <person name="Humphries M.D."/>
            <person name="Hunt A.R."/>
            <person name="Johnson C.M."/>
            <person name="Joy A.A."/>
            <person name="Kay M."/>
            <person name="Keenan S.J."/>
            <person name="Kimberley A.M."/>
            <person name="King A."/>
            <person name="Laird G.K."/>
            <person name="Langford C."/>
            <person name="Lawlor S."/>
            <person name="Leongamornlert D.A."/>
            <person name="Leversha M."/>
            <person name="Lloyd C.R."/>
            <person name="Lloyd D.M."/>
            <person name="Loveland J.E."/>
            <person name="Lovell J."/>
            <person name="Martin S."/>
            <person name="Mashreghi-Mohammadi M."/>
            <person name="Maslen G.L."/>
            <person name="Matthews L."/>
            <person name="McCann O.T."/>
            <person name="McLaren S.J."/>
            <person name="McLay K."/>
            <person name="McMurray A."/>
            <person name="Moore M.J."/>
            <person name="Mullikin J.C."/>
            <person name="Niblett D."/>
            <person name="Nickerson T."/>
            <person name="Novik K.L."/>
            <person name="Oliver K."/>
            <person name="Overton-Larty E.K."/>
            <person name="Parker A."/>
            <person name="Patel R."/>
            <person name="Pearce A.V."/>
            <person name="Peck A.I."/>
            <person name="Phillimore B."/>
            <person name="Phillips S."/>
            <person name="Plumb R.W."/>
            <person name="Porter K.M."/>
            <person name="Ramsey Y."/>
            <person name="Ranby S.A."/>
            <person name="Rice C.M."/>
            <person name="Ross M.T."/>
            <person name="Searle S.M."/>
            <person name="Sehra H.K."/>
            <person name="Sheridan E."/>
            <person name="Skuce C.D."/>
            <person name="Smith S."/>
            <person name="Smith M."/>
            <person name="Spraggon L."/>
            <person name="Squares S.L."/>
            <person name="Steward C.A."/>
            <person name="Sycamore N."/>
            <person name="Tamlyn-Hall G."/>
            <person name="Tester J."/>
            <person name="Theaker A.J."/>
            <person name="Thomas D.W."/>
            <person name="Thorpe A."/>
            <person name="Tracey A."/>
            <person name="Tromans A."/>
            <person name="Tubby B."/>
            <person name="Wall M."/>
            <person name="Wallis J.M."/>
            <person name="West A.P."/>
            <person name="White S.S."/>
            <person name="Whitehead S.L."/>
            <person name="Whittaker H."/>
            <person name="Wild A."/>
            <person name="Willey D.J."/>
            <person name="Wilmer T.E."/>
            <person name="Wood J.M."/>
            <person name="Wray P.W."/>
            <person name="Wyatt J.C."/>
            <person name="Young L."/>
            <person name="Younger R.M."/>
            <person name="Bentley D.R."/>
            <person name="Coulson A."/>
            <person name="Durbin R."/>
            <person name="Hubbard T."/>
            <person name="Sulston J.E."/>
            <person name="Dunham I."/>
            <person name="Rogers J."/>
            <person name="Beck S."/>
        </authorList>
    </citation>
    <scope>NUCLEOTIDE SEQUENCE [LARGE SCALE GENOMIC DNA]</scope>
</reference>
<evidence type="ECO:0007829" key="4">
    <source>
        <dbReference type="ProteomicsDB" id="H7C4X2"/>
    </source>
</evidence>
<dbReference type="GeneTree" id="ENSGT00950000183032"/>
<dbReference type="HOGENOM" id="CLU_2837847_0_0_1"/>
<reference evidence="6" key="5">
    <citation type="journal article" date="2015" name="Proteomics">
        <title>N-terminome analysis of the human mitochondrial proteome.</title>
        <authorList>
            <person name="Vaca Jacome A.S."/>
            <person name="Rabilloud T."/>
            <person name="Schaeffer-Reiss C."/>
            <person name="Rompais M."/>
            <person name="Ayoub D."/>
            <person name="Lane L."/>
            <person name="Bairoch A."/>
            <person name="Van Dorsselaer A."/>
            <person name="Carapito C."/>
        </authorList>
    </citation>
    <scope>IDENTIFICATION BY MASS SPECTROMETRY [LARGE SCALE ANALYSIS]</scope>
</reference>
<dbReference type="OrthoDB" id="73890at2759"/>
<evidence type="ECO:0000313" key="1">
    <source>
        <dbReference type="Ensembl" id="ENSP00000418461.2"/>
    </source>
</evidence>
<sequence length="38" mass="4157">MAWKSGGASHSELIHNLRSMMAHTCNTSTLGGRGRWIT</sequence>
<reference evidence="1 2" key="1">
    <citation type="journal article" date="2001" name="Nature">
        <title>Initial sequencing and analysis of the human genome.</title>
        <authorList>
            <consortium name="International Human Genome Sequencing Consortium"/>
            <person name="Lander E.S."/>
            <person name="Linton L.M."/>
            <person name="Birren B."/>
            <person name="Nusbaum C."/>
            <person name="Zody M.C."/>
            <person name="Baldwin J."/>
            <person name="Devon K."/>
            <person name="Dewar K."/>
            <person name="Doyle M."/>
            <person name="FitzHugh W."/>
            <person name="Funke R."/>
            <person name="Gage D."/>
            <person name="Harris K."/>
            <person name="Heaford A."/>
            <person name="Howland J."/>
            <person name="Kann L."/>
            <person name="Lehoczky J."/>
            <person name="LeVine R."/>
            <person name="McEwan P."/>
            <person name="McKernan K."/>
            <person name="Meldrim J."/>
            <person name="Mesirov J.P."/>
            <person name="Miranda C."/>
            <person name="Morris W."/>
            <person name="Naylor J."/>
            <person name="Raymond C."/>
            <person name="Rosetti M."/>
            <person name="Santos R."/>
            <person name="Sheridan A."/>
            <person name="Sougnez C."/>
            <person name="Stange-Thomann N."/>
            <person name="Stojanovic N."/>
            <person name="Subramanian A."/>
            <person name="Wyman D."/>
            <person name="Rogers J."/>
            <person name="Sulston J."/>
            <person name="Ainscough R."/>
            <person name="Beck S."/>
            <person name="Bentley D."/>
            <person name="Burton J."/>
            <person name="Clee C."/>
            <person name="Carter N."/>
            <person name="Coulson A."/>
            <person name="Deadman R."/>
            <person name="Deloukas P."/>
            <person name="Dunham A."/>
            <person name="Dunham I."/>
            <person name="Durbin R."/>
            <person name="French L."/>
            <person name="Grafham D."/>
            <person name="Gregory S."/>
            <person name="Hubbard T."/>
            <person name="Humphray S."/>
            <person name="Hunt A."/>
            <person name="Jones M."/>
            <person name="Lloyd C."/>
            <person name="McMurray A."/>
            <person name="Matthews L."/>
            <person name="Mercer S."/>
            <person name="Milne S."/>
            <person name="Mullikin J.C."/>
            <person name="Mungall A."/>
            <person name="Plumb R."/>
            <person name="Ross M."/>
            <person name="Shownkeen R."/>
            <person name="Sims S."/>
            <person name="Waterston R.H."/>
            <person name="Wilson R.K."/>
            <person name="Hillier L.W."/>
            <person name="McPherson J.D."/>
            <person name="Marra M.A."/>
            <person name="Mardis E.R."/>
            <person name="Fulton L.A."/>
            <person name="Chinwalla A.T."/>
            <person name="Pepin K.H."/>
            <person name="Gish W.R."/>
            <person name="Chissoe S.L."/>
            <person name="Wendl M.C."/>
            <person name="Delehaunty K.D."/>
            <person name="Miner T.L."/>
            <person name="Delehaunty A."/>
            <person name="Kramer J.B."/>
            <person name="Cook L.L."/>
            <person name="Fulton R.S."/>
            <person name="Johnson D.L."/>
            <person name="Minx P.J."/>
            <person name="Clifton S.W."/>
            <person name="Hawkins T."/>
            <person name="Branscomb E."/>
            <person name="Predki P."/>
            <person name="Richardson P."/>
            <person name="Wenning S."/>
            <person name="Slezak T."/>
            <person name="Doggett N."/>
            <person name="Cheng J.F."/>
            <person name="Olsen A."/>
            <person name="Lucas S."/>
            <person name="Elkin C."/>
            <person name="Uberbacher E."/>
            <person name="Frazier M."/>
            <person name="Gibbs R.A."/>
            <person name="Muzny D.M."/>
            <person name="Scherer S.E."/>
            <person name="Bouck J.B."/>
            <person name="Sodergren E.J."/>
            <person name="Worley K.C."/>
            <person name="Rives C.M."/>
            <person name="Gorrell J.H."/>
            <person name="Metzker M.L."/>
            <person name="Naylor S.L."/>
            <person name="Kucherlapati R.S."/>
            <person name="Nelson D.L."/>
            <person name="Weinstock G.M."/>
            <person name="Sakaki Y."/>
            <person name="Fujiyama A."/>
            <person name="Hattori M."/>
            <person name="Yada T."/>
            <person name="Toyoda A."/>
            <person name="Itoh T."/>
            <person name="Kawagoe C."/>
            <person name="Watanabe H."/>
            <person name="Totoki Y."/>
            <person name="Taylor T."/>
            <person name="Weissenbach J."/>
            <person name="Heilig R."/>
            <person name="Saurin W."/>
            <person name="Artiguenave F."/>
            <person name="Brottier P."/>
            <person name="Bruls T."/>
            <person name="Pelletier E."/>
            <person name="Robert C."/>
            <person name="Wincker P."/>
            <person name="Smith D.R."/>
            <person name="Doucette-Stamm L."/>
            <person name="Rubenfield M."/>
            <person name="Weinstock K."/>
            <person name="Lee H.M."/>
            <person name="Dubois J."/>
            <person name="Rosenthal A."/>
            <person name="Platzer M."/>
            <person name="Nyakatura G."/>
            <person name="Taudien S."/>
            <person name="Rump A."/>
            <person name="Yang H."/>
            <person name="Yu J."/>
            <person name="Wang J."/>
            <person name="Huang G."/>
            <person name="Gu J."/>
            <person name="Hood L."/>
            <person name="Rowen L."/>
            <person name="Madan A."/>
            <person name="Qin S."/>
            <person name="Davis R.W."/>
            <person name="Federspiel N.A."/>
            <person name="Abola A.P."/>
            <person name="Proctor M.J."/>
            <person name="Myers R.M."/>
            <person name="Schmutz J."/>
            <person name="Dickson M."/>
            <person name="Grimwood J."/>
            <person name="Cox D.R."/>
            <person name="Olson M.V."/>
            <person name="Kaul R."/>
            <person name="Raymond C."/>
            <person name="Shimizu N."/>
            <person name="Kawasaki K."/>
            <person name="Minoshima S."/>
            <person name="Evans G.A."/>
            <person name="Athanasiou M."/>
            <person name="Schultz R."/>
            <person name="Roe B.A."/>
            <person name="Chen F."/>
            <person name="Pan H."/>
            <person name="Ramser J."/>
            <person name="Lehrach H."/>
            <person name="Reinhardt R."/>
            <person name="McCombie W.R."/>
            <person name="de la Bastide M."/>
            <person name="Dedhia N."/>
            <person name="Blocker H."/>
            <person name="Hornischer K."/>
            <person name="Nordsiek G."/>
            <person name="Agarwala R."/>
            <person name="Aravind L."/>
            <person name="Bailey J.A."/>
            <person name="Bateman A."/>
            <person name="Batzoglou S."/>
            <person name="Birney E."/>
            <person name="Bork P."/>
            <person name="Brown D.G."/>
            <person name="Burge C.B."/>
            <person name="Cerutti L."/>
            <person name="Chen H.C."/>
            <person name="Church D."/>
            <person name="Clamp M."/>
            <person name="Copley R.R."/>
            <person name="Doerks T."/>
            <person name="Eddy S.R."/>
            <person name="Eichler E.E."/>
            <person name="Furey T.S."/>
            <person name="Galagan J."/>
            <person name="Gilbert J.G."/>
            <person name="Harmon C."/>
            <person name="Hayashizaki Y."/>
            <person name="Haussler D."/>
            <person name="Hermjakob H."/>
            <person name="Hokamp K."/>
            <person name="Jang W."/>
            <person name="Johnson L.S."/>
            <person name="Jones T.A."/>
            <person name="Kasif S."/>
            <person name="Kaspryzk A."/>
            <person name="Kennedy S."/>
            <person name="Kent W.J."/>
            <person name="Kitts P."/>
            <person name="Koonin E.V."/>
            <person name="Korf I."/>
            <person name="Kulp D."/>
            <person name="Lancet D."/>
            <person name="Lowe T.M."/>
            <person name="McLysaght A."/>
            <person name="Mikkelsen T."/>
            <person name="Moran J.V."/>
            <person name="Mulder N."/>
            <person name="Pollara V.J."/>
            <person name="Ponting C.P."/>
            <person name="Schuler G."/>
            <person name="Schultz J."/>
            <person name="Slater G."/>
            <person name="Smit A.F."/>
            <person name="Stupka E."/>
            <person name="Szustakowski J."/>
            <person name="Thierry-Mieg D."/>
            <person name="Thierry-Mieg J."/>
            <person name="Wagner L."/>
            <person name="Wallis J."/>
            <person name="Wheeler R."/>
            <person name="Williams A."/>
            <person name="Wolf Y.I."/>
            <person name="Wolfe K.H."/>
            <person name="Yang S.P."/>
            <person name="Yeh R.F."/>
            <person name="Collins F."/>
            <person name="Guyer M.S."/>
            <person name="Peterson J."/>
            <person name="Felsenfeld A."/>
            <person name="Wetterstrand K.A."/>
            <person name="Patrinos A."/>
            <person name="Morgan M.J."/>
            <person name="de Jong P."/>
            <person name="Catanese J.J."/>
            <person name="Osoegawa K."/>
            <person name="Shizuya H."/>
            <person name="Choi S."/>
            <person name="Chen Y.J."/>
        </authorList>
    </citation>
    <scope>NUCLEOTIDE SEQUENCE [LARGE SCALE GENOMIC DNA]</scope>
</reference>
<reference evidence="1 2" key="3">
    <citation type="journal article" date="2004" name="Nature">
        <title>Finishing the euchromatic sequence of the human genome.</title>
        <authorList>
            <consortium name="International Human Genome Sequencing Consortium"/>
        </authorList>
    </citation>
    <scope>NUCLEOTIDE SEQUENCE [LARGE SCALE GENOMIC DNA]</scope>
</reference>
<dbReference type="VEuPathDB" id="HostDB:ENSG00000120265"/>
<dbReference type="ExpressionAtlas" id="H7C4X2">
    <property type="expression patterns" value="baseline and differential"/>
</dbReference>
<keyword evidence="2" id="KW-1185">Reference proteome</keyword>
<dbReference type="EMBL" id="AL355312">
    <property type="status" value="NOT_ANNOTATED_CDS"/>
    <property type="molecule type" value="Genomic_DNA"/>
</dbReference>
<gene>
    <name evidence="1" type="primary">PCMT1</name>
</gene>
<evidence type="ECO:0007829" key="6">
    <source>
        <dbReference type="PubMed" id="25944712"/>
    </source>
</evidence>
<dbReference type="UCSC" id="uc063sfg.1">
    <property type="organism name" value="human"/>
</dbReference>
<dbReference type="Proteomes" id="UP000005640">
    <property type="component" value="Chromosome 6"/>
</dbReference>
<reference evidence="5" key="4">
    <citation type="journal article" date="2011" name="BMC Syst. Biol.">
        <title>Initial characterization of the human central proteome.</title>
        <authorList>
            <person name="Burkard T.R."/>
            <person name="Planyavsky M."/>
            <person name="Kaupe I."/>
            <person name="Breitwieser F.P."/>
            <person name="Burckstummer T."/>
            <person name="Bennett K.L."/>
            <person name="Superti-Furga G."/>
            <person name="Colinge J."/>
        </authorList>
    </citation>
    <scope>IDENTIFICATION BY MASS SPECTROMETRY [LARGE SCALE ANALYSIS]</scope>
</reference>
<protein>
    <submittedName>
        <fullName evidence="1">Protein-L-isoaspartate (D-aspartate) O-methyltransferase</fullName>
    </submittedName>
</protein>
<proteinExistence type="evidence at protein level"/>
<dbReference type="OpenTargets" id="ENSG00000120265"/>
<evidence type="ECO:0007829" key="5">
    <source>
        <dbReference type="PubMed" id="21269460"/>
    </source>
</evidence>
<dbReference type="Bgee" id="ENSG00000120265">
    <property type="expression patterns" value="Expressed in endothelial cell and 213 other cell types or tissues"/>
</dbReference>
<dbReference type="MassIVE" id="H7C4X2"/>
<evidence type="ECO:0007829" key="3">
    <source>
        <dbReference type="PeptideAtlas" id="H7C4X2"/>
    </source>
</evidence>
<organism evidence="1 2">
    <name type="scientific">Homo sapiens</name>
    <name type="common">Human</name>
    <dbReference type="NCBI Taxonomy" id="9606"/>
    <lineage>
        <taxon>Eukaryota</taxon>
        <taxon>Metazoa</taxon>
        <taxon>Chordata</taxon>
        <taxon>Craniata</taxon>
        <taxon>Vertebrata</taxon>
        <taxon>Euteleostomi</taxon>
        <taxon>Mammalia</taxon>
        <taxon>Eutheria</taxon>
        <taxon>Euarchontoglires</taxon>
        <taxon>Primates</taxon>
        <taxon>Haplorrhini</taxon>
        <taxon>Catarrhini</taxon>
        <taxon>Hominidae</taxon>
        <taxon>Homo</taxon>
    </lineage>
</organism>
<dbReference type="ProteomicsDB" id="45822"/>
<dbReference type="HGNC" id="HGNC:8728">
    <property type="gene designation" value="PCMT1"/>
</dbReference>
<dbReference type="AlphaFoldDB" id="H7C4X2"/>
<keyword evidence="3 4" id="KW-1267">Proteomics identification</keyword>
<dbReference type="Ensembl" id="ENST00000486585.2">
    <property type="protein sequence ID" value="ENSP00000418461.2"/>
    <property type="gene ID" value="ENSG00000120265.22"/>
</dbReference>
<name>H7C4X2_HUMAN</name>
<accession>H7C4X2</accession>
<dbReference type="ChiTaRS" id="PCMT1">
    <property type="organism name" value="human"/>
</dbReference>
<reference evidence="1" key="6">
    <citation type="submission" date="2025-08" db="UniProtKB">
        <authorList>
            <consortium name="Ensembl"/>
        </authorList>
    </citation>
    <scope>IDENTIFICATION</scope>
</reference>
<reference evidence="1" key="7">
    <citation type="submission" date="2025-09" db="UniProtKB">
        <authorList>
            <consortium name="Ensembl"/>
        </authorList>
    </citation>
    <scope>IDENTIFICATION</scope>
</reference>